<feature type="compositionally biased region" description="Low complexity" evidence="1">
    <location>
        <begin position="79"/>
        <end position="88"/>
    </location>
</feature>
<dbReference type="EMBL" id="BJLD01000001">
    <property type="protein sequence ID" value="GEA41923.1"/>
    <property type="molecule type" value="Genomic_DNA"/>
</dbReference>
<reference evidence="3 4" key="1">
    <citation type="submission" date="2019-06" db="EMBL/GenBank/DDBJ databases">
        <title>Draft genome sequence of Corynebacterium striatum NBRC 15291.</title>
        <authorList>
            <person name="Miura T."/>
            <person name="Furukawa M."/>
            <person name="Shimamura M."/>
            <person name="Ohyama Y."/>
            <person name="Yamazoe A."/>
            <person name="Kawasaki H."/>
        </authorList>
    </citation>
    <scope>NUCLEOTIDE SEQUENCE [LARGE SCALE GENOMIC DNA]</scope>
    <source>
        <strain evidence="3 4">NBRC 15291</strain>
    </source>
</reference>
<keyword evidence="2" id="KW-1133">Transmembrane helix</keyword>
<dbReference type="RefSeq" id="WP_005529869.1">
    <property type="nucleotide sequence ID" value="NZ_BJLD01000001.1"/>
</dbReference>
<keyword evidence="2" id="KW-0472">Membrane</keyword>
<evidence type="ECO:0000313" key="4">
    <source>
        <dbReference type="Proteomes" id="UP000315234"/>
    </source>
</evidence>
<comment type="caution">
    <text evidence="3">The sequence shown here is derived from an EMBL/GenBank/DDBJ whole genome shotgun (WGS) entry which is preliminary data.</text>
</comment>
<accession>A0AAQ1TX23</accession>
<protein>
    <submittedName>
        <fullName evidence="3">Uncharacterized protein</fullName>
    </submittedName>
</protein>
<gene>
    <name evidence="3" type="ORF">Cst04h_00930</name>
</gene>
<feature type="region of interest" description="Disordered" evidence="1">
    <location>
        <begin position="52"/>
        <end position="88"/>
    </location>
</feature>
<evidence type="ECO:0000256" key="2">
    <source>
        <dbReference type="SAM" id="Phobius"/>
    </source>
</evidence>
<evidence type="ECO:0000256" key="1">
    <source>
        <dbReference type="SAM" id="MobiDB-lite"/>
    </source>
</evidence>
<organism evidence="3 4">
    <name type="scientific">Corynebacterium striatum</name>
    <dbReference type="NCBI Taxonomy" id="43770"/>
    <lineage>
        <taxon>Bacteria</taxon>
        <taxon>Bacillati</taxon>
        <taxon>Actinomycetota</taxon>
        <taxon>Actinomycetes</taxon>
        <taxon>Mycobacteriales</taxon>
        <taxon>Corynebacteriaceae</taxon>
        <taxon>Corynebacterium</taxon>
    </lineage>
</organism>
<dbReference type="AlphaFoldDB" id="A0AAQ1TX23"/>
<proteinExistence type="predicted"/>
<sequence length="208" mass="21765">MDNSQENKTIYIAIAVTVLALIALVGGSVLAMRMLGGAKENAQSQLAPLAEVPATESTAQEDENSESSQRSESEKSEEAATMTTTVEQTVTQEYTAPATKDSSSDLPAGFNPSAVACDGRGVLIVDSVVANSPAEALPQILRSVANNPGAEYYNPGICPSLRGEVAEGKVYPVVIDYGFDTDALCYAASRLGGNPRILSTRAEFLSPC</sequence>
<name>A0AAQ1TX23_CORST</name>
<keyword evidence="2" id="KW-0812">Transmembrane</keyword>
<dbReference type="Proteomes" id="UP000315234">
    <property type="component" value="Unassembled WGS sequence"/>
</dbReference>
<evidence type="ECO:0000313" key="3">
    <source>
        <dbReference type="EMBL" id="GEA41923.1"/>
    </source>
</evidence>
<feature type="transmembrane region" description="Helical" evidence="2">
    <location>
        <begin position="12"/>
        <end position="32"/>
    </location>
</feature>
<feature type="compositionally biased region" description="Basic and acidic residues" evidence="1">
    <location>
        <begin position="69"/>
        <end position="78"/>
    </location>
</feature>